<dbReference type="RefSeq" id="WP_192026273.1">
    <property type="nucleotide sequence ID" value="NZ_JACYTN010000016.1"/>
</dbReference>
<dbReference type="Gene3D" id="3.30.429.10">
    <property type="entry name" value="Macrophage Migration Inhibitory Factor"/>
    <property type="match status" value="1"/>
</dbReference>
<name>A0ABR9B0J1_9BACL</name>
<comment type="caution">
    <text evidence="1">The sequence shown here is derived from an EMBL/GenBank/DDBJ whole genome shotgun (WGS) entry which is preliminary data.</text>
</comment>
<accession>A0ABR9B0J1</accession>
<reference evidence="1 2" key="1">
    <citation type="submission" date="2020-09" db="EMBL/GenBank/DDBJ databases">
        <title>Paenibacillus sp. CAU 1523 isolated from sand of Haeundae Beach.</title>
        <authorList>
            <person name="Kim W."/>
        </authorList>
    </citation>
    <scope>NUCLEOTIDE SEQUENCE [LARGE SCALE GENOMIC DNA]</scope>
    <source>
        <strain evidence="1 2">CAU 1523</strain>
    </source>
</reference>
<dbReference type="InterPro" id="IPR014347">
    <property type="entry name" value="Tautomerase/MIF_sf"/>
</dbReference>
<dbReference type="SUPFAM" id="SSF55331">
    <property type="entry name" value="Tautomerase/MIF"/>
    <property type="match status" value="1"/>
</dbReference>
<dbReference type="EMBL" id="JACYTN010000016">
    <property type="protein sequence ID" value="MBD8499918.1"/>
    <property type="molecule type" value="Genomic_DNA"/>
</dbReference>
<dbReference type="Proteomes" id="UP000634529">
    <property type="component" value="Unassembled WGS sequence"/>
</dbReference>
<sequence length="109" mass="12316">MPHLIFRGVAAEQLAPVSQQLAEELAQLCQCGTDNFTLECLQTTGVWVGKVVPSYPFVEISWFERGTEVRNRFAEIVTRHVLATGIEEVEVAFRTFEPSHYYIQGVPCK</sequence>
<evidence type="ECO:0000313" key="2">
    <source>
        <dbReference type="Proteomes" id="UP000634529"/>
    </source>
</evidence>
<evidence type="ECO:0000313" key="1">
    <source>
        <dbReference type="EMBL" id="MBD8499918.1"/>
    </source>
</evidence>
<gene>
    <name evidence="1" type="ORF">IFO66_16610</name>
</gene>
<dbReference type="InterPro" id="IPR015017">
    <property type="entry name" value="DUF1904"/>
</dbReference>
<organism evidence="1 2">
    <name type="scientific">Paenibacillus arenosi</name>
    <dbReference type="NCBI Taxonomy" id="2774142"/>
    <lineage>
        <taxon>Bacteria</taxon>
        <taxon>Bacillati</taxon>
        <taxon>Bacillota</taxon>
        <taxon>Bacilli</taxon>
        <taxon>Bacillales</taxon>
        <taxon>Paenibacillaceae</taxon>
        <taxon>Paenibacillus</taxon>
    </lineage>
</organism>
<proteinExistence type="predicted"/>
<keyword evidence="2" id="KW-1185">Reference proteome</keyword>
<protein>
    <submittedName>
        <fullName evidence="1">DUF1904 family protein</fullName>
    </submittedName>
</protein>
<dbReference type="Pfam" id="PF08921">
    <property type="entry name" value="DUF1904"/>
    <property type="match status" value="1"/>
</dbReference>